<evidence type="ECO:0008006" key="9">
    <source>
        <dbReference type="Google" id="ProtNLM"/>
    </source>
</evidence>
<evidence type="ECO:0000256" key="3">
    <source>
        <dbReference type="ARBA" id="ARBA00022840"/>
    </source>
</evidence>
<evidence type="ECO:0000256" key="4">
    <source>
        <dbReference type="ARBA" id="ARBA00022989"/>
    </source>
</evidence>
<evidence type="ECO:0000256" key="2">
    <source>
        <dbReference type="ARBA" id="ARBA00022741"/>
    </source>
</evidence>
<feature type="transmembrane region" description="Helical" evidence="6">
    <location>
        <begin position="181"/>
        <end position="199"/>
    </location>
</feature>
<evidence type="ECO:0000256" key="5">
    <source>
        <dbReference type="ARBA" id="ARBA00023136"/>
    </source>
</evidence>
<dbReference type="PANTHER" id="PTHR24223:SF415">
    <property type="entry name" value="FI20190P1"/>
    <property type="match status" value="1"/>
</dbReference>
<comment type="caution">
    <text evidence="7">The sequence shown here is derived from an EMBL/GenBank/DDBJ whole genome shotgun (WGS) entry which is preliminary data.</text>
</comment>
<keyword evidence="3" id="KW-0067">ATP-binding</keyword>
<dbReference type="InterPro" id="IPR036640">
    <property type="entry name" value="ABC1_TM_sf"/>
</dbReference>
<keyword evidence="1 6" id="KW-0812">Transmembrane</keyword>
<keyword evidence="4 6" id="KW-1133">Transmembrane helix</keyword>
<dbReference type="KEGG" id="cput:CONPUDRAFT_167718"/>
<dbReference type="GO" id="GO:0016020">
    <property type="term" value="C:membrane"/>
    <property type="evidence" value="ECO:0007669"/>
    <property type="project" value="InterPro"/>
</dbReference>
<dbReference type="GO" id="GO:0005524">
    <property type="term" value="F:ATP binding"/>
    <property type="evidence" value="ECO:0007669"/>
    <property type="project" value="UniProtKB-KW"/>
</dbReference>
<gene>
    <name evidence="7" type="ORF">CONPUDRAFT_167718</name>
</gene>
<accession>A0A5M3MF52</accession>
<feature type="transmembrane region" description="Helical" evidence="6">
    <location>
        <begin position="268"/>
        <end position="292"/>
    </location>
</feature>
<name>A0A5M3MF52_CONPW</name>
<dbReference type="OrthoDB" id="6500128at2759"/>
<feature type="transmembrane region" description="Helical" evidence="6">
    <location>
        <begin position="335"/>
        <end position="353"/>
    </location>
</feature>
<proteinExistence type="predicted"/>
<dbReference type="Gene3D" id="1.20.1560.10">
    <property type="entry name" value="ABC transporter type 1, transmembrane domain"/>
    <property type="match status" value="1"/>
</dbReference>
<sequence>MPWLRHQSIKDNVLFGYPYDKERRHAVAECCGPKPDLDILEDGYAMEIGARGVSLSGGCKGSDSHTARFLYAKLFPGLLLAHRTVEYLVRMLDGRVDTEAPSRNSACVRDFRRNRSRLQCKLREKPIVALDAPIEAAEPVDENAQKATEVKKPRKFVTDEHREEGGIEWSIYIASVKASSYWTWFGLPIIVIAQCIGFSERLWTSTWGSAYGAMGQLVPYTHPSIALDDNEAAYSEYLFQSQRYTQNTFYHVQSSSRALPDVCEYPLFYVRVYSCIGLASALVSISSTLVQFTGSLRASRLMFRQQLERVTRATIRWHDTIDNLAGSRSTVNSSLAMFAAAIATVTVFSPLFLDLAANPEYHEDGFENEEQPKESGVLWVWAAFGGYRYGSLRFVTVCAFSAEGQFLDGLHGKLDVTIKMWYMFWMSNCWLLLNFDILGGQAVLITMSFAFVDSGIASVCIKNAMTFAISVY</sequence>
<dbReference type="RefSeq" id="XP_007771975.1">
    <property type="nucleotide sequence ID" value="XM_007773785.1"/>
</dbReference>
<organism evidence="7 8">
    <name type="scientific">Coniophora puteana (strain RWD-64-598)</name>
    <name type="common">Brown rot fungus</name>
    <dbReference type="NCBI Taxonomy" id="741705"/>
    <lineage>
        <taxon>Eukaryota</taxon>
        <taxon>Fungi</taxon>
        <taxon>Dikarya</taxon>
        <taxon>Basidiomycota</taxon>
        <taxon>Agaricomycotina</taxon>
        <taxon>Agaricomycetes</taxon>
        <taxon>Agaricomycetidae</taxon>
        <taxon>Boletales</taxon>
        <taxon>Coniophorineae</taxon>
        <taxon>Coniophoraceae</taxon>
        <taxon>Coniophora</taxon>
    </lineage>
</organism>
<dbReference type="GO" id="GO:0042626">
    <property type="term" value="F:ATPase-coupled transmembrane transporter activity"/>
    <property type="evidence" value="ECO:0007669"/>
    <property type="project" value="TreeGrafter"/>
</dbReference>
<evidence type="ECO:0000313" key="7">
    <source>
        <dbReference type="EMBL" id="EIW77560.1"/>
    </source>
</evidence>
<dbReference type="InterPro" id="IPR027417">
    <property type="entry name" value="P-loop_NTPase"/>
</dbReference>
<keyword evidence="2" id="KW-0547">Nucleotide-binding</keyword>
<feature type="transmembrane region" description="Helical" evidence="6">
    <location>
        <begin position="430"/>
        <end position="452"/>
    </location>
</feature>
<dbReference type="GeneID" id="19205839"/>
<dbReference type="EMBL" id="JH711583">
    <property type="protein sequence ID" value="EIW77560.1"/>
    <property type="molecule type" value="Genomic_DNA"/>
</dbReference>
<keyword evidence="5 6" id="KW-0472">Membrane</keyword>
<evidence type="ECO:0000313" key="8">
    <source>
        <dbReference type="Proteomes" id="UP000053558"/>
    </source>
</evidence>
<dbReference type="AlphaFoldDB" id="A0A5M3MF52"/>
<dbReference type="PANTHER" id="PTHR24223">
    <property type="entry name" value="ATP-BINDING CASSETTE SUB-FAMILY C"/>
    <property type="match status" value="1"/>
</dbReference>
<reference evidence="8" key="1">
    <citation type="journal article" date="2012" name="Science">
        <title>The Paleozoic origin of enzymatic lignin decomposition reconstructed from 31 fungal genomes.</title>
        <authorList>
            <person name="Floudas D."/>
            <person name="Binder M."/>
            <person name="Riley R."/>
            <person name="Barry K."/>
            <person name="Blanchette R.A."/>
            <person name="Henrissat B."/>
            <person name="Martinez A.T."/>
            <person name="Otillar R."/>
            <person name="Spatafora J.W."/>
            <person name="Yadav J.S."/>
            <person name="Aerts A."/>
            <person name="Benoit I."/>
            <person name="Boyd A."/>
            <person name="Carlson A."/>
            <person name="Copeland A."/>
            <person name="Coutinho P.M."/>
            <person name="de Vries R.P."/>
            <person name="Ferreira P."/>
            <person name="Findley K."/>
            <person name="Foster B."/>
            <person name="Gaskell J."/>
            <person name="Glotzer D."/>
            <person name="Gorecki P."/>
            <person name="Heitman J."/>
            <person name="Hesse C."/>
            <person name="Hori C."/>
            <person name="Igarashi K."/>
            <person name="Jurgens J.A."/>
            <person name="Kallen N."/>
            <person name="Kersten P."/>
            <person name="Kohler A."/>
            <person name="Kuees U."/>
            <person name="Kumar T.K.A."/>
            <person name="Kuo A."/>
            <person name="LaButti K."/>
            <person name="Larrondo L.F."/>
            <person name="Lindquist E."/>
            <person name="Ling A."/>
            <person name="Lombard V."/>
            <person name="Lucas S."/>
            <person name="Lundell T."/>
            <person name="Martin R."/>
            <person name="McLaughlin D.J."/>
            <person name="Morgenstern I."/>
            <person name="Morin E."/>
            <person name="Murat C."/>
            <person name="Nagy L.G."/>
            <person name="Nolan M."/>
            <person name="Ohm R.A."/>
            <person name="Patyshakuliyeva A."/>
            <person name="Rokas A."/>
            <person name="Ruiz-Duenas F.J."/>
            <person name="Sabat G."/>
            <person name="Salamov A."/>
            <person name="Samejima M."/>
            <person name="Schmutz J."/>
            <person name="Slot J.C."/>
            <person name="St John F."/>
            <person name="Stenlid J."/>
            <person name="Sun H."/>
            <person name="Sun S."/>
            <person name="Syed K."/>
            <person name="Tsang A."/>
            <person name="Wiebenga A."/>
            <person name="Young D."/>
            <person name="Pisabarro A."/>
            <person name="Eastwood D.C."/>
            <person name="Martin F."/>
            <person name="Cullen D."/>
            <person name="Grigoriev I.V."/>
            <person name="Hibbett D.S."/>
        </authorList>
    </citation>
    <scope>NUCLEOTIDE SEQUENCE [LARGE SCALE GENOMIC DNA]</scope>
    <source>
        <strain evidence="8">RWD-64-598 SS2</strain>
    </source>
</reference>
<keyword evidence="8" id="KW-1185">Reference proteome</keyword>
<evidence type="ECO:0000256" key="1">
    <source>
        <dbReference type="ARBA" id="ARBA00022692"/>
    </source>
</evidence>
<dbReference type="Proteomes" id="UP000053558">
    <property type="component" value="Unassembled WGS sequence"/>
</dbReference>
<protein>
    <recommendedName>
        <fullName evidence="9">ABC transmembrane type-1 domain-containing protein</fullName>
    </recommendedName>
</protein>
<evidence type="ECO:0000256" key="6">
    <source>
        <dbReference type="SAM" id="Phobius"/>
    </source>
</evidence>
<dbReference type="Gene3D" id="3.40.50.300">
    <property type="entry name" value="P-loop containing nucleotide triphosphate hydrolases"/>
    <property type="match status" value="1"/>
</dbReference>
<dbReference type="InterPro" id="IPR050173">
    <property type="entry name" value="ABC_transporter_C-like"/>
</dbReference>